<dbReference type="Pfam" id="PF03881">
    <property type="entry name" value="Fructosamin_kin"/>
    <property type="match status" value="1"/>
</dbReference>
<comment type="caution">
    <text evidence="3">The sequence shown here is derived from an EMBL/GenBank/DDBJ whole genome shotgun (WGS) entry which is preliminary data.</text>
</comment>
<dbReference type="PANTHER" id="PTHR12149:SF8">
    <property type="entry name" value="PROTEIN-RIBULOSAMINE 3-KINASE"/>
    <property type="match status" value="1"/>
</dbReference>
<evidence type="ECO:0000313" key="3">
    <source>
        <dbReference type="EMBL" id="MFA9479825.1"/>
    </source>
</evidence>
<dbReference type="Gene3D" id="3.30.200.20">
    <property type="entry name" value="Phosphorylase Kinase, domain 1"/>
    <property type="match status" value="1"/>
</dbReference>
<proteinExistence type="inferred from homology"/>
<dbReference type="GO" id="GO:0016301">
    <property type="term" value="F:kinase activity"/>
    <property type="evidence" value="ECO:0007669"/>
    <property type="project" value="UniProtKB-KW"/>
</dbReference>
<reference evidence="3 4" key="1">
    <citation type="submission" date="2024-08" db="EMBL/GenBank/DDBJ databases">
        <title>Whole-genome sequencing of halo(alkali)philic microorganisms from hypersaline lakes.</title>
        <authorList>
            <person name="Sorokin D.Y."/>
            <person name="Merkel A.Y."/>
            <person name="Messina E."/>
            <person name="Yakimov M."/>
        </authorList>
    </citation>
    <scope>NUCLEOTIDE SEQUENCE [LARGE SCALE GENOMIC DNA]</scope>
    <source>
        <strain evidence="3 4">AB-hyl4</strain>
    </source>
</reference>
<dbReference type="PIRSF" id="PIRSF006221">
    <property type="entry name" value="Ketosamine-3-kinase"/>
    <property type="match status" value="1"/>
</dbReference>
<sequence>MVSKLLVDIDHATRLVRRWYEPSRRVLAVRQLNGGMINHVWAWQLDGEPGWLVGKLNVLDHHDAFEREFAALRWYREHSTFPVPEVHTCFADEEEGVSGLLMQRMAGRNLGEAQLGQRGIASLQGQLATHIASLHTHTAERFGPVVMDDAKRSRWLDVFGPTLEREFHAVGEHLSSKTRDVIHKLLGELEAWLPEQARPTLVHGDLWATNILVNDAHPDRPTLTAFVDPAGLYADPEYELAYLRLFHTAGDVFFRTYTQTHPLRPGFDRRCRIYWLNTMLLHLRLFGDQYASSCDGLARQIRQLA</sequence>
<dbReference type="EMBL" id="JBGUBD010000012">
    <property type="protein sequence ID" value="MFA9479825.1"/>
    <property type="molecule type" value="Genomic_DNA"/>
</dbReference>
<gene>
    <name evidence="3" type="ORF">ACERK3_16190</name>
</gene>
<evidence type="ECO:0000256" key="2">
    <source>
        <dbReference type="PIRNR" id="PIRNR006221"/>
    </source>
</evidence>
<protein>
    <submittedName>
        <fullName evidence="3">Fructosamine kinase family protein</fullName>
    </submittedName>
</protein>
<evidence type="ECO:0000313" key="4">
    <source>
        <dbReference type="Proteomes" id="UP001575105"/>
    </source>
</evidence>
<dbReference type="Proteomes" id="UP001575105">
    <property type="component" value="Unassembled WGS sequence"/>
</dbReference>
<dbReference type="InterPro" id="IPR016477">
    <property type="entry name" value="Fructo-/Ketosamine-3-kinase"/>
</dbReference>
<comment type="similarity">
    <text evidence="1 2">Belongs to the fructosamine kinase family.</text>
</comment>
<dbReference type="Gene3D" id="3.90.1200.10">
    <property type="match status" value="1"/>
</dbReference>
<dbReference type="RefSeq" id="WP_425346750.1">
    <property type="nucleotide sequence ID" value="NZ_JBGUBD010000012.1"/>
</dbReference>
<dbReference type="InterPro" id="IPR011009">
    <property type="entry name" value="Kinase-like_dom_sf"/>
</dbReference>
<name>A0ABV4U892_9BACT</name>
<keyword evidence="2" id="KW-0808">Transferase</keyword>
<dbReference type="SUPFAM" id="SSF56112">
    <property type="entry name" value="Protein kinase-like (PK-like)"/>
    <property type="match status" value="1"/>
</dbReference>
<keyword evidence="4" id="KW-1185">Reference proteome</keyword>
<keyword evidence="2 3" id="KW-0418">Kinase</keyword>
<accession>A0ABV4U892</accession>
<dbReference type="PANTHER" id="PTHR12149">
    <property type="entry name" value="FRUCTOSAMINE 3 KINASE-RELATED PROTEIN"/>
    <property type="match status" value="1"/>
</dbReference>
<organism evidence="3 4">
    <name type="scientific">Natronomicrosphaera hydrolytica</name>
    <dbReference type="NCBI Taxonomy" id="3242702"/>
    <lineage>
        <taxon>Bacteria</taxon>
        <taxon>Pseudomonadati</taxon>
        <taxon>Planctomycetota</taxon>
        <taxon>Phycisphaerae</taxon>
        <taxon>Phycisphaerales</taxon>
        <taxon>Phycisphaeraceae</taxon>
        <taxon>Natronomicrosphaera</taxon>
    </lineage>
</organism>
<evidence type="ECO:0000256" key="1">
    <source>
        <dbReference type="ARBA" id="ARBA00009460"/>
    </source>
</evidence>